<sequence length="50" mass="5731">FACKDNRYWLERFNLACSRGYLIVSGTLFFSKIVIHTGIEDLSRYGGGRV</sequence>
<gene>
    <name evidence="1" type="ORF">Tci_587843</name>
</gene>
<proteinExistence type="predicted"/>
<reference evidence="1" key="1">
    <citation type="journal article" date="2019" name="Sci. Rep.">
        <title>Draft genome of Tanacetum cinerariifolium, the natural source of mosquito coil.</title>
        <authorList>
            <person name="Yamashiro T."/>
            <person name="Shiraishi A."/>
            <person name="Satake H."/>
            <person name="Nakayama K."/>
        </authorList>
    </citation>
    <scope>NUCLEOTIDE SEQUENCE</scope>
</reference>
<name>A0A699J7M6_TANCI</name>
<comment type="caution">
    <text evidence="1">The sequence shown here is derived from an EMBL/GenBank/DDBJ whole genome shotgun (WGS) entry which is preliminary data.</text>
</comment>
<dbReference type="AlphaFoldDB" id="A0A699J7M6"/>
<evidence type="ECO:0000313" key="1">
    <source>
        <dbReference type="EMBL" id="GFA15871.1"/>
    </source>
</evidence>
<organism evidence="1">
    <name type="scientific">Tanacetum cinerariifolium</name>
    <name type="common">Dalmatian daisy</name>
    <name type="synonym">Chrysanthemum cinerariifolium</name>
    <dbReference type="NCBI Taxonomy" id="118510"/>
    <lineage>
        <taxon>Eukaryota</taxon>
        <taxon>Viridiplantae</taxon>
        <taxon>Streptophyta</taxon>
        <taxon>Embryophyta</taxon>
        <taxon>Tracheophyta</taxon>
        <taxon>Spermatophyta</taxon>
        <taxon>Magnoliopsida</taxon>
        <taxon>eudicotyledons</taxon>
        <taxon>Gunneridae</taxon>
        <taxon>Pentapetalae</taxon>
        <taxon>asterids</taxon>
        <taxon>campanulids</taxon>
        <taxon>Asterales</taxon>
        <taxon>Asteraceae</taxon>
        <taxon>Asteroideae</taxon>
        <taxon>Anthemideae</taxon>
        <taxon>Anthemidinae</taxon>
        <taxon>Tanacetum</taxon>
    </lineage>
</organism>
<protein>
    <submittedName>
        <fullName evidence="1">Uncharacterized protein</fullName>
    </submittedName>
</protein>
<dbReference type="EMBL" id="BKCJ010378049">
    <property type="protein sequence ID" value="GFA15871.1"/>
    <property type="molecule type" value="Genomic_DNA"/>
</dbReference>
<accession>A0A699J7M6</accession>
<feature type="non-terminal residue" evidence="1">
    <location>
        <position position="1"/>
    </location>
</feature>